<name>A0ABS3IUF7_9BIFI</name>
<evidence type="ECO:0000313" key="9">
    <source>
        <dbReference type="EMBL" id="MBO0623420.1"/>
    </source>
</evidence>
<dbReference type="InterPro" id="IPR050809">
    <property type="entry name" value="UgpAE/MalFG_permease"/>
</dbReference>
<comment type="similarity">
    <text evidence="7">Belongs to the binding-protein-dependent transport system permease family.</text>
</comment>
<evidence type="ECO:0000256" key="2">
    <source>
        <dbReference type="ARBA" id="ARBA00022448"/>
    </source>
</evidence>
<dbReference type="InterPro" id="IPR035906">
    <property type="entry name" value="MetI-like_sf"/>
</dbReference>
<evidence type="ECO:0000313" key="10">
    <source>
        <dbReference type="Proteomes" id="UP000664299"/>
    </source>
</evidence>
<dbReference type="EMBL" id="JAFMNU010000003">
    <property type="protein sequence ID" value="MBO0623420.1"/>
    <property type="molecule type" value="Genomic_DNA"/>
</dbReference>
<comment type="subcellular location">
    <subcellularLocation>
        <location evidence="1 7">Cell membrane</location>
        <topology evidence="1 7">Multi-pass membrane protein</topology>
    </subcellularLocation>
</comment>
<evidence type="ECO:0000256" key="7">
    <source>
        <dbReference type="RuleBase" id="RU363032"/>
    </source>
</evidence>
<dbReference type="Gene3D" id="1.10.3720.10">
    <property type="entry name" value="MetI-like"/>
    <property type="match status" value="1"/>
</dbReference>
<feature type="transmembrane region" description="Helical" evidence="7">
    <location>
        <begin position="288"/>
        <end position="312"/>
    </location>
</feature>
<feature type="transmembrane region" description="Helical" evidence="7">
    <location>
        <begin position="105"/>
        <end position="124"/>
    </location>
</feature>
<feature type="transmembrane region" description="Helical" evidence="7">
    <location>
        <begin position="145"/>
        <end position="171"/>
    </location>
</feature>
<sequence length="322" mass="36265">MDKEAIERGSDAQVVDNDKVRKTWPLHRRLAWHFRRYWQLWLMALPALGFTVLFAYVPMYGIQLAFRDFVPAKGLTGGRWVGLQYFRQFFQSPLFASTMINTFKISLGTLVLGFITPIILALLINQIGSQRIKGFAQTITYMPHFISTVVIVAMLNIFLTPNTGLIGRFLGKDNVLDSPGAVAPIYWISEVWQHCGWNAIIYLAALSSVDLSLYEAAKMDGAGRLQLIRYVDLPTIMPTCVVLLIMNMGSVLSVGFEKVWLMQNAMNLPGSEVISTYTFKIGIQSFQFSYGTAIGLFNTVINFIFLVAANWISKRVTDTSIF</sequence>
<keyword evidence="2 7" id="KW-0813">Transport</keyword>
<keyword evidence="5 7" id="KW-1133">Transmembrane helix</keyword>
<evidence type="ECO:0000259" key="8">
    <source>
        <dbReference type="PROSITE" id="PS50928"/>
    </source>
</evidence>
<gene>
    <name evidence="9" type="ORF">J1F30_03420</name>
</gene>
<feature type="transmembrane region" description="Helical" evidence="7">
    <location>
        <begin position="37"/>
        <end position="57"/>
    </location>
</feature>
<evidence type="ECO:0000256" key="5">
    <source>
        <dbReference type="ARBA" id="ARBA00022989"/>
    </source>
</evidence>
<evidence type="ECO:0000256" key="3">
    <source>
        <dbReference type="ARBA" id="ARBA00022475"/>
    </source>
</evidence>
<reference evidence="9" key="1">
    <citation type="submission" date="2021-03" db="EMBL/GenBank/DDBJ databases">
        <title>Genome sequence of Bifidobacterium asteroides strain wkB204 isolated from a honey bee gut.</title>
        <authorList>
            <person name="Motta E.V.S."/>
            <person name="Kwong W.K."/>
            <person name="Moran N.A."/>
        </authorList>
    </citation>
    <scope>NUCLEOTIDE SEQUENCE</scope>
    <source>
        <strain evidence="9">WkB204</strain>
    </source>
</reference>
<keyword evidence="6 7" id="KW-0472">Membrane</keyword>
<comment type="caution">
    <text evidence="9">The sequence shown here is derived from an EMBL/GenBank/DDBJ whole genome shotgun (WGS) entry which is preliminary data.</text>
</comment>
<keyword evidence="3" id="KW-1003">Cell membrane</keyword>
<dbReference type="Proteomes" id="UP000664299">
    <property type="component" value="Unassembled WGS sequence"/>
</dbReference>
<feature type="domain" description="ABC transmembrane type-1" evidence="8">
    <location>
        <begin position="99"/>
        <end position="309"/>
    </location>
</feature>
<keyword evidence="4 7" id="KW-0812">Transmembrane</keyword>
<dbReference type="PROSITE" id="PS50928">
    <property type="entry name" value="ABC_TM1"/>
    <property type="match status" value="1"/>
</dbReference>
<dbReference type="Pfam" id="PF00528">
    <property type="entry name" value="BPD_transp_1"/>
    <property type="match status" value="1"/>
</dbReference>
<dbReference type="CDD" id="cd06261">
    <property type="entry name" value="TM_PBP2"/>
    <property type="match status" value="1"/>
</dbReference>
<evidence type="ECO:0000256" key="4">
    <source>
        <dbReference type="ARBA" id="ARBA00022692"/>
    </source>
</evidence>
<evidence type="ECO:0000256" key="6">
    <source>
        <dbReference type="ARBA" id="ARBA00023136"/>
    </source>
</evidence>
<protein>
    <submittedName>
        <fullName evidence="9">Sugar ABC transporter permease</fullName>
    </submittedName>
</protein>
<proteinExistence type="inferred from homology"/>
<organism evidence="9 10">
    <name type="scientific">Bifidobacterium asteroides</name>
    <dbReference type="NCBI Taxonomy" id="1684"/>
    <lineage>
        <taxon>Bacteria</taxon>
        <taxon>Bacillati</taxon>
        <taxon>Actinomycetota</taxon>
        <taxon>Actinomycetes</taxon>
        <taxon>Bifidobacteriales</taxon>
        <taxon>Bifidobacteriaceae</taxon>
        <taxon>Bifidobacterium</taxon>
    </lineage>
</organism>
<dbReference type="SUPFAM" id="SSF161098">
    <property type="entry name" value="MetI-like"/>
    <property type="match status" value="1"/>
</dbReference>
<dbReference type="PANTHER" id="PTHR43227:SF11">
    <property type="entry name" value="BLL4140 PROTEIN"/>
    <property type="match status" value="1"/>
</dbReference>
<keyword evidence="10" id="KW-1185">Reference proteome</keyword>
<accession>A0ABS3IUF7</accession>
<feature type="transmembrane region" description="Helical" evidence="7">
    <location>
        <begin position="235"/>
        <end position="256"/>
    </location>
</feature>
<dbReference type="PANTHER" id="PTHR43227">
    <property type="entry name" value="BLL4140 PROTEIN"/>
    <property type="match status" value="1"/>
</dbReference>
<dbReference type="InterPro" id="IPR000515">
    <property type="entry name" value="MetI-like"/>
</dbReference>
<evidence type="ECO:0000256" key="1">
    <source>
        <dbReference type="ARBA" id="ARBA00004651"/>
    </source>
</evidence>